<organism evidence="1">
    <name type="scientific">Darwinula stevensoni</name>
    <dbReference type="NCBI Taxonomy" id="69355"/>
    <lineage>
        <taxon>Eukaryota</taxon>
        <taxon>Metazoa</taxon>
        <taxon>Ecdysozoa</taxon>
        <taxon>Arthropoda</taxon>
        <taxon>Crustacea</taxon>
        <taxon>Oligostraca</taxon>
        <taxon>Ostracoda</taxon>
        <taxon>Podocopa</taxon>
        <taxon>Podocopida</taxon>
        <taxon>Darwinulocopina</taxon>
        <taxon>Darwinuloidea</taxon>
        <taxon>Darwinulidae</taxon>
        <taxon>Darwinula</taxon>
    </lineage>
</organism>
<dbReference type="EMBL" id="LR902253">
    <property type="protein sequence ID" value="CAD7250225.1"/>
    <property type="molecule type" value="Genomic_DNA"/>
</dbReference>
<sequence length="1334" mass="150419">MEIVAIPLLHAKLLEPVSFHATPRQATQFEQFLTSIEFKNEDISETPVGRAEMTKRKCQNCKEFSAFGLRSYERKGNLDIRNHLSTNLKIYMGAGDLRPYVEAAAAYMREHYPDAHTKANSLPEGYILARKKFDKHVEKLEDVESLQPGDLSVAMVFDRLRNAFKDVPSLTVFDYSFAETFLRGIDEEHKELLIKNSRLDEGDLEDGDHDVFSIGISDKNILGLFIQVKGVVPRSSERAIREKISKAKKQIKKDLRFFRIMCGEFLNPSVKLAGFIALPMLSNSDLQDVIKCDHCRAHIITSDDLHDPRRFKEFLARHGISLESWDASSPATQTFKDILDLYVCAAAAVELPKNQAEFLAQSEEQMQRLLVLLTPEQRNLVESNSERIFIFGGSGTGKTIVLEKRAEKLAETAEVLVVNVAGGKLTEQLRRDFEGKNAIQVIDGDPEPSLDEDLERLKNILKEKGKEKHILIDEVPITLGFRGIFTPEALSTHWQEFLESLKDCEIKSVTIAFRPNDQSYSNDFSPEDFNPGESCEVKVLKKIKRNTRHISELFLAIGNFRRQVFVSSEPSLRLNIRNSRRPSLDTASGEQWLPRLYTFPSCQALHYKCKDPTICRVVRAASALKVIHDEYSNTTEKVLIVVVDDEKVKKFKNESILELEEKDLPPFDIQDTCVWKEEEEKGDDTTGKAVVIGIFGYPASGKSMEVDRIMRQFMKRRRGVILHCGGMLSWELYQRRWKDRADLVECRRDEIKSLHDVINHESVKKANKREGTANKEDVLSPLLVVVEDYMLSEELVVNFQEAINYLVNNKIKVLIAFTTHSVDVSGISLEKIITDWKNHKDCKTIVQPTQPTNEQLLNYIQENETPTALNLEAKSLLTSPDPSDIVQGQVQMFDRCSGQHGGYKCRGKNSCCKDVSVLASLLLSVASDITLKQGSGEKVLTALVSDENILNKLKKTLGTRVPHASAACKTSEIEVLHPRDFRGCEAAAVISVDVSDEWLLEVISRSRTLLSIIDNLDEHEDLWRTMMEKGCVQPKLAPFPKDIEDGPELLRLDDAWKFLKRPTWDEGASRIGEAAVGAANILDESTGSISISLFKETWEYLKKARPSLPASSSPFSQWGYVDNGWMGRVPQSDDKVRILDILKERGVEGGDEGHALPLKIRKENGAGGVLESLSVYLTGSLLFYHLLLKVLGEEDPKKPYPLLQKASKLLQRPIVLIGENPYDSRTFFPGTFATFAGEKRKGGILLFGSTCNDSIGIHPVVPMDNFEDPRDIWMMKGKLPKAYDEEHRMIPCLSPEKIVFRGEVDVHWNAHTVPLLWALDRQAAGLAPLSTDAT</sequence>
<keyword evidence="2" id="KW-1185">Reference proteome</keyword>
<name>A0A7R9FPN9_9CRUS</name>
<dbReference type="InterPro" id="IPR027417">
    <property type="entry name" value="P-loop_NTPase"/>
</dbReference>
<evidence type="ECO:0000313" key="1">
    <source>
        <dbReference type="EMBL" id="CAD7250225.1"/>
    </source>
</evidence>
<evidence type="ECO:0000313" key="2">
    <source>
        <dbReference type="Proteomes" id="UP000677054"/>
    </source>
</evidence>
<protein>
    <submittedName>
        <fullName evidence="1">Uncharacterized protein</fullName>
    </submittedName>
</protein>
<gene>
    <name evidence="1" type="ORF">DSTB1V02_LOCUS10007</name>
</gene>
<dbReference type="Gene3D" id="3.40.50.300">
    <property type="entry name" value="P-loop containing nucleotide triphosphate hydrolases"/>
    <property type="match status" value="1"/>
</dbReference>
<proteinExistence type="predicted"/>
<dbReference type="SUPFAM" id="SSF52540">
    <property type="entry name" value="P-loop containing nucleoside triphosphate hydrolases"/>
    <property type="match status" value="1"/>
</dbReference>
<reference evidence="1" key="1">
    <citation type="submission" date="2020-11" db="EMBL/GenBank/DDBJ databases">
        <authorList>
            <person name="Tran Van P."/>
        </authorList>
    </citation>
    <scope>NUCLEOTIDE SEQUENCE</scope>
</reference>
<accession>A0A7R9FPN9</accession>
<dbReference type="EMBL" id="CAJPEV010002736">
    <property type="protein sequence ID" value="CAG0897876.1"/>
    <property type="molecule type" value="Genomic_DNA"/>
</dbReference>
<dbReference type="OrthoDB" id="8177873at2759"/>
<dbReference type="Proteomes" id="UP000677054">
    <property type="component" value="Unassembled WGS sequence"/>
</dbReference>